<protein>
    <submittedName>
        <fullName evidence="2">Tetratricopeptide repeat-containing protein</fullName>
    </submittedName>
</protein>
<gene>
    <name evidence="2" type="ORF">SAMN04515668_3588</name>
</gene>
<feature type="repeat" description="TPR" evidence="1">
    <location>
        <begin position="232"/>
        <end position="265"/>
    </location>
</feature>
<dbReference type="InterPro" id="IPR019734">
    <property type="entry name" value="TPR_rpt"/>
</dbReference>
<dbReference type="SMART" id="SM00028">
    <property type="entry name" value="TPR"/>
    <property type="match status" value="3"/>
</dbReference>
<dbReference type="AlphaFoldDB" id="A0A1I6ADX2"/>
<evidence type="ECO:0000256" key="1">
    <source>
        <dbReference type="PROSITE-ProRule" id="PRU00339"/>
    </source>
</evidence>
<keyword evidence="3" id="KW-1185">Reference proteome</keyword>
<dbReference type="RefSeq" id="WP_234795160.1">
    <property type="nucleotide sequence ID" value="NZ_FOXS01000005.1"/>
</dbReference>
<proteinExistence type="predicted"/>
<reference evidence="3" key="1">
    <citation type="submission" date="2016-10" db="EMBL/GenBank/DDBJ databases">
        <authorList>
            <person name="Varghese N."/>
            <person name="Submissions S."/>
        </authorList>
    </citation>
    <scope>NUCLEOTIDE SEQUENCE [LARGE SCALE GENOMIC DNA]</scope>
    <source>
        <strain evidence="3">OR362-8,ATCC BAA-1266,JCM 13504</strain>
    </source>
</reference>
<name>A0A1I6ADX2_HYMAR</name>
<dbReference type="Pfam" id="PF13424">
    <property type="entry name" value="TPR_12"/>
    <property type="match status" value="1"/>
</dbReference>
<organism evidence="2 3">
    <name type="scientific">Hymenobacter arizonensis</name>
    <name type="common">Siccationidurans arizonensis</name>
    <dbReference type="NCBI Taxonomy" id="1227077"/>
    <lineage>
        <taxon>Bacteria</taxon>
        <taxon>Pseudomonadati</taxon>
        <taxon>Bacteroidota</taxon>
        <taxon>Cytophagia</taxon>
        <taxon>Cytophagales</taxon>
        <taxon>Hymenobacteraceae</taxon>
        <taxon>Hymenobacter</taxon>
    </lineage>
</organism>
<evidence type="ECO:0000313" key="2">
    <source>
        <dbReference type="EMBL" id="SFQ66891.1"/>
    </source>
</evidence>
<sequence>MLLVLAQPASSQPGSTAALAQAAKLEGSKKYESAYQILDKADPKDQQPEVFLQKEKLLLDYYLLTLGFRGFALKDLAPGETVEQLRGKEGNYNMHLVDIPQRIGQLKKRFPQDYRLHKGLADYYYQMVMCHCGQGDKTDAELLNLVVKNYEQAHAHQLGDFMSHYAVGYAHLVQNQAQLSVAPLEKSIALNPQYPTSHYNLAYALLQLQKPAEATPHAQTAFQLYTEPDLKADAARMLGQLYSQQQQPAEARKMVQQSLELQPQNYASLRSMLELAVADRSSEATAWATRLYQLNPADDQMFSDIMDIYQAQNQWAEAESFFSGQVAKAPNTPEAQGLLHFYVAILNMQLKRPKVARPHFLAAQTHLKKVSKPDNPLFQTIKRGLAETKP</sequence>
<dbReference type="EMBL" id="FOXS01000005">
    <property type="protein sequence ID" value="SFQ66891.1"/>
    <property type="molecule type" value="Genomic_DNA"/>
</dbReference>
<dbReference type="Gene3D" id="1.25.40.10">
    <property type="entry name" value="Tetratricopeptide repeat domain"/>
    <property type="match status" value="2"/>
</dbReference>
<dbReference type="PROSITE" id="PS50005">
    <property type="entry name" value="TPR"/>
    <property type="match status" value="1"/>
</dbReference>
<dbReference type="Proteomes" id="UP000199029">
    <property type="component" value="Unassembled WGS sequence"/>
</dbReference>
<keyword evidence="1" id="KW-0802">TPR repeat</keyword>
<dbReference type="InterPro" id="IPR011990">
    <property type="entry name" value="TPR-like_helical_dom_sf"/>
</dbReference>
<dbReference type="STRING" id="1227077.SAMN04515668_3588"/>
<evidence type="ECO:0000313" key="3">
    <source>
        <dbReference type="Proteomes" id="UP000199029"/>
    </source>
</evidence>
<dbReference type="SUPFAM" id="SSF48452">
    <property type="entry name" value="TPR-like"/>
    <property type="match status" value="1"/>
</dbReference>
<accession>A0A1I6ADX2</accession>